<dbReference type="InterPro" id="IPR004450">
    <property type="entry name" value="Thr_synthase-like"/>
</dbReference>
<dbReference type="STRING" id="183763.LP52_01370"/>
<comment type="cofactor">
    <cofactor evidence="1 6">
        <name>pyridoxal 5'-phosphate</name>
        <dbReference type="ChEBI" id="CHEBI:597326"/>
    </cofactor>
</comment>
<dbReference type="PANTHER" id="PTHR48078">
    <property type="entry name" value="THREONINE DEHYDRATASE, MITOCHONDRIAL-RELATED"/>
    <property type="match status" value="1"/>
</dbReference>
<dbReference type="GO" id="GO:0009097">
    <property type="term" value="P:isoleucine biosynthetic process"/>
    <property type="evidence" value="ECO:0007669"/>
    <property type="project" value="TreeGrafter"/>
</dbReference>
<evidence type="ECO:0000313" key="8">
    <source>
        <dbReference type="EMBL" id="KII00498.1"/>
    </source>
</evidence>
<feature type="domain" description="Tryptophan synthase beta chain-like PALP" evidence="7">
    <location>
        <begin position="89"/>
        <end position="391"/>
    </location>
</feature>
<dbReference type="NCBIfam" id="TIGR00260">
    <property type="entry name" value="thrC"/>
    <property type="match status" value="1"/>
</dbReference>
<proteinExistence type="inferred from homology"/>
<dbReference type="InterPro" id="IPR050147">
    <property type="entry name" value="Ser/Thr_Dehydratase"/>
</dbReference>
<evidence type="ECO:0000256" key="3">
    <source>
        <dbReference type="ARBA" id="ARBA00022898"/>
    </source>
</evidence>
<dbReference type="InterPro" id="IPR001926">
    <property type="entry name" value="TrpB-like_PALP"/>
</dbReference>
<dbReference type="GO" id="GO:0003941">
    <property type="term" value="F:L-serine ammonia-lyase activity"/>
    <property type="evidence" value="ECO:0007669"/>
    <property type="project" value="TreeGrafter"/>
</dbReference>
<protein>
    <recommendedName>
        <fullName evidence="5">Threonine synthase</fullName>
        <ecNumber evidence="5">4.2.3.1</ecNumber>
    </recommendedName>
</protein>
<dbReference type="CDD" id="cd01563">
    <property type="entry name" value="Thr-synth_1"/>
    <property type="match status" value="1"/>
</dbReference>
<evidence type="ECO:0000256" key="2">
    <source>
        <dbReference type="ARBA" id="ARBA00005517"/>
    </source>
</evidence>
<comment type="caution">
    <text evidence="8">The sequence shown here is derived from an EMBL/GenBank/DDBJ whole genome shotgun (WGS) entry which is preliminary data.</text>
</comment>
<keyword evidence="4 8" id="KW-0456">Lyase</keyword>
<dbReference type="Pfam" id="PF00291">
    <property type="entry name" value="PALP"/>
    <property type="match status" value="1"/>
</dbReference>
<evidence type="ECO:0000313" key="9">
    <source>
        <dbReference type="Proteomes" id="UP000031675"/>
    </source>
</evidence>
<reference evidence="9" key="1">
    <citation type="journal article" date="2015" name="Chem. Biol.">
        <title>Structure, bioactivity, and resistance mechanism of streptomonomicin, an unusual lasso Peptide from an understudied halophilic actinomycete.</title>
        <authorList>
            <person name="Metelev M."/>
            <person name="Tietz J.I."/>
            <person name="Melby J.O."/>
            <person name="Blair P.M."/>
            <person name="Zhu L."/>
            <person name="Livnat I."/>
            <person name="Severinov K."/>
            <person name="Mitchell D.A."/>
        </authorList>
    </citation>
    <scope>NUCLEOTIDE SEQUENCE [LARGE SCALE GENOMIC DNA]</scope>
    <source>
        <strain evidence="9">YIM 90003</strain>
    </source>
</reference>
<keyword evidence="9" id="KW-1185">Reference proteome</keyword>
<evidence type="ECO:0000259" key="7">
    <source>
        <dbReference type="Pfam" id="PF00291"/>
    </source>
</evidence>
<name>A0A0C2JU76_9ACTN</name>
<sequence>MAIAATETETTSTRAFGPAAALSCRECGERYDLAPRFACEFCFGPLEVAYEFGAVTREEIERGPNNIWRYAGLLPVPDNVAELPNMDPGLTPLVGADRLAAELGMRSLHVKDDSANPTHSFKDRVVAMAVEAARTFGFRTLSCSSTGNLAGAVGAASARAGFRSCVFIPAGLEEGKIVMAAVYGGQVVAIDGNYDDVNRFCSELIGDPAGEDWGFVNVNLRPYYAEGSKTLAYEIAEQLGWRLPEQIIVPIASGSQLTKIDKGFRELIRLGLVEDRPYKVFGAQATGCSPVAAAYEQGHDVVQPVKPDTIAKSLAIGNPADGPYVIDVCRRTGGAVAHVDDAAVVDSIGLLARTEGVFAETAGGVTTGVLRKLLDEGTLDPEAETVVLNTGDGLKTLNAVESGVTATIKPSLDVFKEAGLL</sequence>
<evidence type="ECO:0000256" key="4">
    <source>
        <dbReference type="ARBA" id="ARBA00023239"/>
    </source>
</evidence>
<keyword evidence="3 6" id="KW-0663">Pyridoxal phosphate</keyword>
<dbReference type="SUPFAM" id="SSF53686">
    <property type="entry name" value="Tryptophan synthase beta subunit-like PLP-dependent enzymes"/>
    <property type="match status" value="1"/>
</dbReference>
<dbReference type="EMBL" id="JROO01000003">
    <property type="protein sequence ID" value="KII00498.1"/>
    <property type="molecule type" value="Genomic_DNA"/>
</dbReference>
<dbReference type="RefSeq" id="WP_040269991.1">
    <property type="nucleotide sequence ID" value="NZ_JROO01000003.1"/>
</dbReference>
<organism evidence="8 9">
    <name type="scientific">Streptomonospora alba</name>
    <dbReference type="NCBI Taxonomy" id="183763"/>
    <lineage>
        <taxon>Bacteria</taxon>
        <taxon>Bacillati</taxon>
        <taxon>Actinomycetota</taxon>
        <taxon>Actinomycetes</taxon>
        <taxon>Streptosporangiales</taxon>
        <taxon>Nocardiopsidaceae</taxon>
        <taxon>Streptomonospora</taxon>
    </lineage>
</organism>
<dbReference type="GO" id="GO:0009088">
    <property type="term" value="P:threonine biosynthetic process"/>
    <property type="evidence" value="ECO:0007669"/>
    <property type="project" value="UniProtKB-UniRule"/>
</dbReference>
<dbReference type="InterPro" id="IPR036052">
    <property type="entry name" value="TrpB-like_PALP_sf"/>
</dbReference>
<evidence type="ECO:0000256" key="5">
    <source>
        <dbReference type="NCBIfam" id="TIGR00260"/>
    </source>
</evidence>
<evidence type="ECO:0000256" key="6">
    <source>
        <dbReference type="PIRSR" id="PIRSR604450-51"/>
    </source>
</evidence>
<dbReference type="PANTHER" id="PTHR48078:SF6">
    <property type="entry name" value="L-THREONINE DEHYDRATASE CATABOLIC TDCB"/>
    <property type="match status" value="1"/>
</dbReference>
<dbReference type="FunFam" id="3.40.50.1100:FF:000012">
    <property type="entry name" value="Threonine synthase"/>
    <property type="match status" value="1"/>
</dbReference>
<dbReference type="AlphaFoldDB" id="A0A0C2JU76"/>
<dbReference type="OrthoDB" id="9778118at2"/>
<comment type="similarity">
    <text evidence="2">Belongs to the threonine synthase family.</text>
</comment>
<dbReference type="Gene3D" id="3.40.50.1100">
    <property type="match status" value="2"/>
</dbReference>
<gene>
    <name evidence="8" type="ORF">LP52_01370</name>
</gene>
<dbReference type="GO" id="GO:0004794">
    <property type="term" value="F:threonine deaminase activity"/>
    <property type="evidence" value="ECO:0007669"/>
    <property type="project" value="TreeGrafter"/>
</dbReference>
<dbReference type="EC" id="4.2.3.1" evidence="5"/>
<feature type="modified residue" description="N6-(pyridoxal phosphate)lysine" evidence="6">
    <location>
        <position position="122"/>
    </location>
</feature>
<dbReference type="GO" id="GO:0004795">
    <property type="term" value="F:threonine synthase activity"/>
    <property type="evidence" value="ECO:0007669"/>
    <property type="project" value="UniProtKB-UniRule"/>
</dbReference>
<dbReference type="GO" id="GO:0006565">
    <property type="term" value="P:L-serine catabolic process"/>
    <property type="evidence" value="ECO:0007669"/>
    <property type="project" value="TreeGrafter"/>
</dbReference>
<accession>A0A0C2JU76</accession>
<dbReference type="Proteomes" id="UP000031675">
    <property type="component" value="Unassembled WGS sequence"/>
</dbReference>
<evidence type="ECO:0000256" key="1">
    <source>
        <dbReference type="ARBA" id="ARBA00001933"/>
    </source>
</evidence>
<dbReference type="GO" id="GO:0006567">
    <property type="term" value="P:L-threonine catabolic process"/>
    <property type="evidence" value="ECO:0007669"/>
    <property type="project" value="TreeGrafter"/>
</dbReference>